<organism evidence="8 9">
    <name type="scientific">Chitinophaga arvensicola</name>
    <dbReference type="NCBI Taxonomy" id="29529"/>
    <lineage>
        <taxon>Bacteria</taxon>
        <taxon>Pseudomonadati</taxon>
        <taxon>Bacteroidota</taxon>
        <taxon>Chitinophagia</taxon>
        <taxon>Chitinophagales</taxon>
        <taxon>Chitinophagaceae</taxon>
        <taxon>Chitinophaga</taxon>
    </lineage>
</organism>
<keyword evidence="6" id="KW-0732">Signal</keyword>
<dbReference type="EC" id="3.2.1.52" evidence="3"/>
<comment type="catalytic activity">
    <reaction evidence="1">
        <text>Hydrolysis of terminal non-reducing N-acetyl-D-hexosamine residues in N-acetyl-beta-D-hexosaminides.</text>
        <dbReference type="EC" id="3.2.1.52"/>
    </reaction>
</comment>
<accession>A0A1I0SDX5</accession>
<dbReference type="STRING" id="29529.SAMN04488122_6720"/>
<reference evidence="9" key="1">
    <citation type="submission" date="2016-10" db="EMBL/GenBank/DDBJ databases">
        <authorList>
            <person name="Varghese N."/>
            <person name="Submissions S."/>
        </authorList>
    </citation>
    <scope>NUCLEOTIDE SEQUENCE [LARGE SCALE GENOMIC DNA]</scope>
    <source>
        <strain evidence="9">DSM 3695</strain>
    </source>
</reference>
<feature type="signal peptide" evidence="6">
    <location>
        <begin position="1"/>
        <end position="20"/>
    </location>
</feature>
<protein>
    <recommendedName>
        <fullName evidence="3">beta-N-acetylhexosaminidase</fullName>
        <ecNumber evidence="3">3.2.1.52</ecNumber>
    </recommendedName>
</protein>
<evidence type="ECO:0000313" key="9">
    <source>
        <dbReference type="Proteomes" id="UP000199310"/>
    </source>
</evidence>
<evidence type="ECO:0000259" key="7">
    <source>
        <dbReference type="Pfam" id="PF00728"/>
    </source>
</evidence>
<dbReference type="GO" id="GO:0004563">
    <property type="term" value="F:beta-N-acetylhexosaminidase activity"/>
    <property type="evidence" value="ECO:0007669"/>
    <property type="project" value="UniProtKB-EC"/>
</dbReference>
<gene>
    <name evidence="8" type="ORF">SAMN04488122_6720</name>
</gene>
<sequence>MKKLFALFVLLAGSITLSFAKPLPPDTLPVRGFCIAAPRAEGLAPFLKFIETELAPRQINTLVLRVDFNYQFKSHPELRDAGGLTEQQVKQLVQTCRKYNIRLIPQINLLGHQSWAGTTTNLLKVYPDFDETPWVKMPDKYVWPNADGLYCKSYCPLHPGVHKVVFELVDEICDAFESTAFHAGMDEVFYLGEDKCPRCGGRDKAELFAGEVWTIRNHLALKGRALWIWGDRLLDGKTTGLGAWEASMNNTHRAADLVPKDVMICDWHYERPDKTPVYFAMKGLSVITCPWRMPENAKLQLKDMYDYRASATSELKPRFQGMMQTVWSDAEGFLKEFYGTGKPQKDTVNTSANCFRAVFAK</sequence>
<evidence type="ECO:0000256" key="6">
    <source>
        <dbReference type="SAM" id="SignalP"/>
    </source>
</evidence>
<dbReference type="InterPro" id="IPR015883">
    <property type="entry name" value="Glyco_hydro_20_cat"/>
</dbReference>
<dbReference type="InterPro" id="IPR025705">
    <property type="entry name" value="Beta_hexosaminidase_sua/sub"/>
</dbReference>
<dbReference type="AlphaFoldDB" id="A0A1I0SDX5"/>
<dbReference type="OrthoDB" id="9810898at2"/>
<dbReference type="Pfam" id="PF00728">
    <property type="entry name" value="Glyco_hydro_20"/>
    <property type="match status" value="1"/>
</dbReference>
<dbReference type="RefSeq" id="WP_089904613.1">
    <property type="nucleotide sequence ID" value="NZ_FOJG01000003.1"/>
</dbReference>
<feature type="chain" id="PRO_5011652235" description="beta-N-acetylhexosaminidase" evidence="6">
    <location>
        <begin position="21"/>
        <end position="361"/>
    </location>
</feature>
<dbReference type="GO" id="GO:0016020">
    <property type="term" value="C:membrane"/>
    <property type="evidence" value="ECO:0007669"/>
    <property type="project" value="TreeGrafter"/>
</dbReference>
<dbReference type="Proteomes" id="UP000199310">
    <property type="component" value="Unassembled WGS sequence"/>
</dbReference>
<dbReference type="EMBL" id="FOJG01000003">
    <property type="protein sequence ID" value="SEW57270.1"/>
    <property type="molecule type" value="Genomic_DNA"/>
</dbReference>
<keyword evidence="9" id="KW-1185">Reference proteome</keyword>
<feature type="domain" description="Glycoside hydrolase family 20 catalytic" evidence="7">
    <location>
        <begin position="79"/>
        <end position="290"/>
    </location>
</feature>
<evidence type="ECO:0000256" key="2">
    <source>
        <dbReference type="ARBA" id="ARBA00006285"/>
    </source>
</evidence>
<dbReference type="PANTHER" id="PTHR22600:SF57">
    <property type="entry name" value="BETA-N-ACETYLHEXOSAMINIDASE"/>
    <property type="match status" value="1"/>
</dbReference>
<dbReference type="InterPro" id="IPR017853">
    <property type="entry name" value="GH"/>
</dbReference>
<dbReference type="PANTHER" id="PTHR22600">
    <property type="entry name" value="BETA-HEXOSAMINIDASE"/>
    <property type="match status" value="1"/>
</dbReference>
<keyword evidence="4 8" id="KW-0378">Hydrolase</keyword>
<evidence type="ECO:0000256" key="4">
    <source>
        <dbReference type="ARBA" id="ARBA00022801"/>
    </source>
</evidence>
<dbReference type="GO" id="GO:0030203">
    <property type="term" value="P:glycosaminoglycan metabolic process"/>
    <property type="evidence" value="ECO:0007669"/>
    <property type="project" value="TreeGrafter"/>
</dbReference>
<evidence type="ECO:0000313" key="8">
    <source>
        <dbReference type="EMBL" id="SEW57270.1"/>
    </source>
</evidence>
<evidence type="ECO:0000256" key="3">
    <source>
        <dbReference type="ARBA" id="ARBA00012663"/>
    </source>
</evidence>
<dbReference type="SUPFAM" id="SSF51445">
    <property type="entry name" value="(Trans)glycosidases"/>
    <property type="match status" value="1"/>
</dbReference>
<dbReference type="Gene3D" id="3.20.20.80">
    <property type="entry name" value="Glycosidases"/>
    <property type="match status" value="1"/>
</dbReference>
<proteinExistence type="inferred from homology"/>
<evidence type="ECO:0000256" key="1">
    <source>
        <dbReference type="ARBA" id="ARBA00001231"/>
    </source>
</evidence>
<evidence type="ECO:0000256" key="5">
    <source>
        <dbReference type="PIRSR" id="PIRSR625705-1"/>
    </source>
</evidence>
<comment type="similarity">
    <text evidence="2">Belongs to the glycosyl hydrolase 20 family.</text>
</comment>
<dbReference type="GO" id="GO:0005975">
    <property type="term" value="P:carbohydrate metabolic process"/>
    <property type="evidence" value="ECO:0007669"/>
    <property type="project" value="InterPro"/>
</dbReference>
<feature type="active site" description="Proton donor" evidence="5">
    <location>
        <position position="187"/>
    </location>
</feature>
<name>A0A1I0SDX5_9BACT</name>